<dbReference type="Gene3D" id="3.30.565.10">
    <property type="entry name" value="Histidine kinase-like ATPase, C-terminal domain"/>
    <property type="match status" value="1"/>
</dbReference>
<evidence type="ECO:0000256" key="2">
    <source>
        <dbReference type="ARBA" id="ARBA00007845"/>
    </source>
</evidence>
<keyword evidence="13" id="KW-0539">Nucleus</keyword>
<keyword evidence="9" id="KW-0156">Chromatin regulator</keyword>
<dbReference type="Proteomes" id="UP001632038">
    <property type="component" value="Unassembled WGS sequence"/>
</dbReference>
<proteinExistence type="inferred from homology"/>
<dbReference type="Pfam" id="PF17942">
    <property type="entry name" value="Morc6_S5"/>
    <property type="match status" value="1"/>
</dbReference>
<evidence type="ECO:0000256" key="4">
    <source>
        <dbReference type="ARBA" id="ARBA00022741"/>
    </source>
</evidence>
<keyword evidence="8" id="KW-0067">ATP-binding</keyword>
<dbReference type="GO" id="GO:0016787">
    <property type="term" value="F:hydrolase activity"/>
    <property type="evidence" value="ECO:0007669"/>
    <property type="project" value="UniProtKB-KW"/>
</dbReference>
<evidence type="ECO:0000256" key="5">
    <source>
        <dbReference type="ARBA" id="ARBA00022759"/>
    </source>
</evidence>
<evidence type="ECO:0000256" key="1">
    <source>
        <dbReference type="ARBA" id="ARBA00004123"/>
    </source>
</evidence>
<dbReference type="SUPFAM" id="SSF55874">
    <property type="entry name" value="ATPase domain of HSP90 chaperone/DNA topoisomerase II/histidine kinase"/>
    <property type="match status" value="1"/>
</dbReference>
<dbReference type="InterPro" id="IPR036890">
    <property type="entry name" value="HATPase_C_sf"/>
</dbReference>
<keyword evidence="12" id="KW-0234">DNA repair</keyword>
<dbReference type="PANTHER" id="PTHR23336">
    <property type="entry name" value="ZINC FINGER CW-TYPE COILED-COIL DOMAIN PROTEIN 3"/>
    <property type="match status" value="1"/>
</dbReference>
<comment type="subcellular location">
    <subcellularLocation>
        <location evidence="1">Nucleus</location>
    </subcellularLocation>
</comment>
<keyword evidence="17" id="KW-1185">Reference proteome</keyword>
<dbReference type="GO" id="GO:0004519">
    <property type="term" value="F:endonuclease activity"/>
    <property type="evidence" value="ECO:0007669"/>
    <property type="project" value="UniProtKB-KW"/>
</dbReference>
<comment type="caution">
    <text evidence="16">The sequence shown here is derived from an EMBL/GenBank/DDBJ whole genome shotgun (WGS) entry which is preliminary data.</text>
</comment>
<keyword evidence="7" id="KW-0378">Hydrolase</keyword>
<dbReference type="FunFam" id="3.30.565.10:FF:000075">
    <property type="entry name" value="MORC family CW-type zinc finger protein 4"/>
    <property type="match status" value="1"/>
</dbReference>
<keyword evidence="6" id="KW-0227">DNA damage</keyword>
<dbReference type="InterPro" id="IPR041006">
    <property type="entry name" value="Morc_S5"/>
</dbReference>
<gene>
    <name evidence="16" type="primary">MORC6_2</name>
    <name evidence="16" type="ORF">CASFOL_027907</name>
</gene>
<evidence type="ECO:0000256" key="6">
    <source>
        <dbReference type="ARBA" id="ARBA00022763"/>
    </source>
</evidence>
<dbReference type="GO" id="GO:0006325">
    <property type="term" value="P:chromatin organization"/>
    <property type="evidence" value="ECO:0007669"/>
    <property type="project" value="UniProtKB-KW"/>
</dbReference>
<evidence type="ECO:0000313" key="16">
    <source>
        <dbReference type="EMBL" id="KAL3628861.1"/>
    </source>
</evidence>
<dbReference type="InterPro" id="IPR045261">
    <property type="entry name" value="MORC_ATPase"/>
</dbReference>
<comment type="similarity">
    <text evidence="2">Belongs to the MORC ATPase protein family.</text>
</comment>
<evidence type="ECO:0000256" key="10">
    <source>
        <dbReference type="ARBA" id="ARBA00023054"/>
    </source>
</evidence>
<dbReference type="GO" id="GO:0005634">
    <property type="term" value="C:nucleus"/>
    <property type="evidence" value="ECO:0007669"/>
    <property type="project" value="UniProtKB-SubCell"/>
</dbReference>
<feature type="domain" description="Morc S5" evidence="15">
    <location>
        <begin position="335"/>
        <end position="469"/>
    </location>
</feature>
<dbReference type="GO" id="GO:0031349">
    <property type="term" value="P:positive regulation of defense response"/>
    <property type="evidence" value="ECO:0007669"/>
    <property type="project" value="UniProtKB-ARBA"/>
</dbReference>
<evidence type="ECO:0000256" key="12">
    <source>
        <dbReference type="ARBA" id="ARBA00023204"/>
    </source>
</evidence>
<protein>
    <submittedName>
        <fullName evidence="16">Protein MICRORCHIDIA 6</fullName>
    </submittedName>
</protein>
<reference evidence="17" key="1">
    <citation type="journal article" date="2024" name="IScience">
        <title>Strigolactones Initiate the Formation of Haustorium-like Structures in Castilleja.</title>
        <authorList>
            <person name="Buerger M."/>
            <person name="Peterson D."/>
            <person name="Chory J."/>
        </authorList>
    </citation>
    <scope>NUCLEOTIDE SEQUENCE [LARGE SCALE GENOMIC DNA]</scope>
</reference>
<dbReference type="GO" id="GO:0006281">
    <property type="term" value="P:DNA repair"/>
    <property type="evidence" value="ECO:0007669"/>
    <property type="project" value="UniProtKB-KW"/>
</dbReference>
<keyword evidence="11" id="KW-0943">RNA-mediated gene silencing</keyword>
<sequence length="668" mass="76179">MSSTNIESNYGLNAINLEQDFARRLLQQNELTKFALTSHELTAIDDSSFRSKSSIRPAPICRQFWKAGNYNDRLSLKPVSQNGTGYLRIHPKFLHSNATSHKWVFGAVAELLDNSVDEVQNGATFVVVNKTSNPRDGAPALLILDDGGGMDPEAMRCCLSFGFSDKKSQNAIGKYGNGFKTSSMRLGADVVVFSRCRRNRRLTQSVGLLSYTFLMQTRQDRIVVPMVDYQLDADSGTWKALHNEQHLKNNLSILLQWSPFSTEAELLKQCDEIGPHGTKIIIYNLWHNDEGKMELDFESDPEDICLRKSEDNDMARVTSRVDVNEQHLANRLHKSLRAYLSILYLEAPVNFNIILRGRAVEYHKIANDLKYPEFIIYRPHNVDAELLTTIGFLKEAPAVNIHGFNVYHKNRLIMPFWHVVTYSNNRGRGVVGILEANFVEPTHNKQDFEKTPVFQKLEIRLKDMTQEYWVLLKFGRDYHCGLIGYHQHKKASPRPNVTSSAVSISGQGHCTYQPVLLGKDSGAARYEVNALSNHMEARSRNSAPPIYQNPLGAGLKRKGHDQDVELERVKRTGVIGSRNSNTVFSGIVQHDVDPEKQFTDKEAANIIQENRNRHARCEKFRKTNEELDLKISRLREEVRLAHREHDRLLLESKIMERVKMEISQIRAV</sequence>
<name>A0ABD3CHT1_9LAMI</name>
<dbReference type="AlphaFoldDB" id="A0ABD3CHT1"/>
<evidence type="ECO:0000256" key="7">
    <source>
        <dbReference type="ARBA" id="ARBA00022801"/>
    </source>
</evidence>
<dbReference type="PANTHER" id="PTHR23336:SF44">
    <property type="entry name" value="PROTEIN MICRORCHIDIA 6"/>
    <property type="match status" value="1"/>
</dbReference>
<dbReference type="Pfam" id="PF13589">
    <property type="entry name" value="HATPase_c_3"/>
    <property type="match status" value="1"/>
</dbReference>
<keyword evidence="10 14" id="KW-0175">Coiled coil</keyword>
<keyword evidence="5" id="KW-0255">Endonuclease</keyword>
<evidence type="ECO:0000256" key="14">
    <source>
        <dbReference type="SAM" id="Coils"/>
    </source>
</evidence>
<dbReference type="GO" id="GO:0005524">
    <property type="term" value="F:ATP binding"/>
    <property type="evidence" value="ECO:0007669"/>
    <property type="project" value="UniProtKB-KW"/>
</dbReference>
<evidence type="ECO:0000259" key="15">
    <source>
        <dbReference type="Pfam" id="PF17942"/>
    </source>
</evidence>
<accession>A0ABD3CHT1</accession>
<evidence type="ECO:0000256" key="8">
    <source>
        <dbReference type="ARBA" id="ARBA00022840"/>
    </source>
</evidence>
<keyword evidence="3" id="KW-0540">Nuclease</keyword>
<dbReference type="GO" id="GO:0031047">
    <property type="term" value="P:regulatory ncRNA-mediated gene silencing"/>
    <property type="evidence" value="ECO:0007669"/>
    <property type="project" value="UniProtKB-KW"/>
</dbReference>
<dbReference type="EMBL" id="JAVIJP010000036">
    <property type="protein sequence ID" value="KAL3628861.1"/>
    <property type="molecule type" value="Genomic_DNA"/>
</dbReference>
<keyword evidence="4" id="KW-0547">Nucleotide-binding</keyword>
<evidence type="ECO:0000256" key="3">
    <source>
        <dbReference type="ARBA" id="ARBA00022722"/>
    </source>
</evidence>
<feature type="coiled-coil region" evidence="14">
    <location>
        <begin position="617"/>
        <end position="651"/>
    </location>
</feature>
<evidence type="ECO:0000256" key="13">
    <source>
        <dbReference type="ARBA" id="ARBA00023242"/>
    </source>
</evidence>
<evidence type="ECO:0000313" key="17">
    <source>
        <dbReference type="Proteomes" id="UP001632038"/>
    </source>
</evidence>
<evidence type="ECO:0000256" key="9">
    <source>
        <dbReference type="ARBA" id="ARBA00022853"/>
    </source>
</evidence>
<organism evidence="16 17">
    <name type="scientific">Castilleja foliolosa</name>
    <dbReference type="NCBI Taxonomy" id="1961234"/>
    <lineage>
        <taxon>Eukaryota</taxon>
        <taxon>Viridiplantae</taxon>
        <taxon>Streptophyta</taxon>
        <taxon>Embryophyta</taxon>
        <taxon>Tracheophyta</taxon>
        <taxon>Spermatophyta</taxon>
        <taxon>Magnoliopsida</taxon>
        <taxon>eudicotyledons</taxon>
        <taxon>Gunneridae</taxon>
        <taxon>Pentapetalae</taxon>
        <taxon>asterids</taxon>
        <taxon>lamiids</taxon>
        <taxon>Lamiales</taxon>
        <taxon>Orobanchaceae</taxon>
        <taxon>Pedicularideae</taxon>
        <taxon>Castillejinae</taxon>
        <taxon>Castilleja</taxon>
    </lineage>
</organism>
<evidence type="ECO:0000256" key="11">
    <source>
        <dbReference type="ARBA" id="ARBA00023158"/>
    </source>
</evidence>